<name>A0ABU9Y8R7_9SPHN</name>
<sequence length="278" mass="29177">MLARGGLITAPGAYDGLTARLVQAAGFDAVYMTGAGTSAAHGYPDYGLLTMSEMVENAARMSRSVDIPLIADADTGYGNEVNVTRTVREFEARRVAAIHIEDQVSPKRCGHLVGKEVIPHDEYLSKIRAAVAARRDPDFVLIARTDARSVMGLDEAIARARGALEAGADMAFVEAPETLEEMAAIPSKVGGPCLLNMVPGGRTPLVSHEEAAKMGFRLVIHPGIALLAVVAGVDAALATLKGAGKPQKLGSDTLAAFYERLGSREWDAIRNGSPAVGA</sequence>
<accession>A0ABU9Y8R7</accession>
<dbReference type="CDD" id="cd00377">
    <property type="entry name" value="ICL_PEPM"/>
    <property type="match status" value="1"/>
</dbReference>
<protein>
    <submittedName>
        <fullName evidence="1">Isocitrate lyase/PEP mutase family protein</fullName>
    </submittedName>
</protein>
<dbReference type="InterPro" id="IPR039556">
    <property type="entry name" value="ICL/PEPM"/>
</dbReference>
<dbReference type="SUPFAM" id="SSF51621">
    <property type="entry name" value="Phosphoenolpyruvate/pyruvate domain"/>
    <property type="match status" value="1"/>
</dbReference>
<comment type="caution">
    <text evidence="1">The sequence shown here is derived from an EMBL/GenBank/DDBJ whole genome shotgun (WGS) entry which is preliminary data.</text>
</comment>
<dbReference type="InterPro" id="IPR015813">
    <property type="entry name" value="Pyrv/PenolPyrv_kinase-like_dom"/>
</dbReference>
<reference evidence="1 2" key="1">
    <citation type="submission" date="2024-05" db="EMBL/GenBank/DDBJ databases">
        <authorList>
            <person name="Liu Q."/>
            <person name="Xin Y.-H."/>
        </authorList>
    </citation>
    <scope>NUCLEOTIDE SEQUENCE [LARGE SCALE GENOMIC DNA]</scope>
    <source>
        <strain evidence="1 2">CGMCC 1.10181</strain>
    </source>
</reference>
<dbReference type="PANTHER" id="PTHR42905:SF5">
    <property type="entry name" value="CARBOXYVINYL-CARBOXYPHOSPHONATE PHOSPHORYLMUTASE, CHLOROPLASTIC"/>
    <property type="match status" value="1"/>
</dbReference>
<evidence type="ECO:0000313" key="2">
    <source>
        <dbReference type="Proteomes" id="UP001419910"/>
    </source>
</evidence>
<dbReference type="EMBL" id="JBDIME010000025">
    <property type="protein sequence ID" value="MEN2792199.1"/>
    <property type="molecule type" value="Genomic_DNA"/>
</dbReference>
<dbReference type="PROSITE" id="PS00161">
    <property type="entry name" value="ISOCITRATE_LYASE"/>
    <property type="match status" value="1"/>
</dbReference>
<gene>
    <name evidence="1" type="ORF">ABC974_21390</name>
</gene>
<dbReference type="PANTHER" id="PTHR42905">
    <property type="entry name" value="PHOSPHOENOLPYRUVATE CARBOXYLASE"/>
    <property type="match status" value="1"/>
</dbReference>
<dbReference type="Gene3D" id="3.20.20.60">
    <property type="entry name" value="Phosphoenolpyruvate-binding domains"/>
    <property type="match status" value="1"/>
</dbReference>
<dbReference type="GO" id="GO:0016829">
    <property type="term" value="F:lyase activity"/>
    <property type="evidence" value="ECO:0007669"/>
    <property type="project" value="UniProtKB-KW"/>
</dbReference>
<dbReference type="RefSeq" id="WP_345840532.1">
    <property type="nucleotide sequence ID" value="NZ_JBDIME010000025.1"/>
</dbReference>
<proteinExistence type="predicted"/>
<dbReference type="Proteomes" id="UP001419910">
    <property type="component" value="Unassembled WGS sequence"/>
</dbReference>
<keyword evidence="2" id="KW-1185">Reference proteome</keyword>
<evidence type="ECO:0000313" key="1">
    <source>
        <dbReference type="EMBL" id="MEN2792199.1"/>
    </source>
</evidence>
<dbReference type="Pfam" id="PF13714">
    <property type="entry name" value="PEP_mutase"/>
    <property type="match status" value="1"/>
</dbReference>
<organism evidence="1 2">
    <name type="scientific">Sphingomonas oligophenolica</name>
    <dbReference type="NCBI Taxonomy" id="301154"/>
    <lineage>
        <taxon>Bacteria</taxon>
        <taxon>Pseudomonadati</taxon>
        <taxon>Pseudomonadota</taxon>
        <taxon>Alphaproteobacteria</taxon>
        <taxon>Sphingomonadales</taxon>
        <taxon>Sphingomonadaceae</taxon>
        <taxon>Sphingomonas</taxon>
    </lineage>
</organism>
<keyword evidence="1" id="KW-0456">Lyase</keyword>
<dbReference type="InterPro" id="IPR040442">
    <property type="entry name" value="Pyrv_kinase-like_dom_sf"/>
</dbReference>
<dbReference type="InterPro" id="IPR018523">
    <property type="entry name" value="Isocitrate_lyase_ph_CS"/>
</dbReference>